<proteinExistence type="inferred from homology"/>
<feature type="compositionally biased region" description="Low complexity" evidence="2">
    <location>
        <begin position="299"/>
        <end position="311"/>
    </location>
</feature>
<dbReference type="GO" id="GO:0004843">
    <property type="term" value="F:cysteine-type deubiquitinase activity"/>
    <property type="evidence" value="ECO:0007669"/>
    <property type="project" value="TreeGrafter"/>
</dbReference>
<dbReference type="SUPFAM" id="SSF103642">
    <property type="entry name" value="Sec-C motif"/>
    <property type="match status" value="1"/>
</dbReference>
<dbReference type="Gene3D" id="3.10.450.50">
    <property type="match status" value="1"/>
</dbReference>
<accession>A0A383WLJ0</accession>
<feature type="region of interest" description="Disordered" evidence="2">
    <location>
        <begin position="337"/>
        <end position="363"/>
    </location>
</feature>
<dbReference type="Gene3D" id="3.90.70.80">
    <property type="match status" value="1"/>
</dbReference>
<name>A0A383WLJ0_TETOB</name>
<dbReference type="GO" id="GO:0016579">
    <property type="term" value="P:protein deubiquitination"/>
    <property type="evidence" value="ECO:0007669"/>
    <property type="project" value="TreeGrafter"/>
</dbReference>
<reference evidence="4 5" key="1">
    <citation type="submission" date="2016-10" db="EMBL/GenBank/DDBJ databases">
        <authorList>
            <person name="Cai Z."/>
        </authorList>
    </citation>
    <scope>NUCLEOTIDE SEQUENCE [LARGE SCALE GENOMIC DNA]</scope>
</reference>
<gene>
    <name evidence="4" type="ORF">BQ4739_LOCUS18324</name>
</gene>
<evidence type="ECO:0000259" key="3">
    <source>
        <dbReference type="PROSITE" id="PS50802"/>
    </source>
</evidence>
<keyword evidence="5" id="KW-1185">Reference proteome</keyword>
<dbReference type="PANTHER" id="PTHR12419">
    <property type="entry name" value="OTU DOMAIN CONTAINING PROTEIN"/>
    <property type="match status" value="1"/>
</dbReference>
<feature type="compositionally biased region" description="Polar residues" evidence="2">
    <location>
        <begin position="338"/>
        <end position="349"/>
    </location>
</feature>
<dbReference type="AlphaFoldDB" id="A0A383WLJ0"/>
<comment type="similarity">
    <text evidence="1">Belongs to the peptidase C85 family.</text>
</comment>
<organism evidence="4 5">
    <name type="scientific">Tetradesmus obliquus</name>
    <name type="common">Green alga</name>
    <name type="synonym">Acutodesmus obliquus</name>
    <dbReference type="NCBI Taxonomy" id="3088"/>
    <lineage>
        <taxon>Eukaryota</taxon>
        <taxon>Viridiplantae</taxon>
        <taxon>Chlorophyta</taxon>
        <taxon>core chlorophytes</taxon>
        <taxon>Chlorophyceae</taxon>
        <taxon>CS clade</taxon>
        <taxon>Sphaeropleales</taxon>
        <taxon>Scenedesmaceae</taxon>
        <taxon>Tetradesmus</taxon>
    </lineage>
</organism>
<evidence type="ECO:0000256" key="1">
    <source>
        <dbReference type="ARBA" id="ARBA00010407"/>
    </source>
</evidence>
<feature type="domain" description="OTU" evidence="3">
    <location>
        <begin position="54"/>
        <end position="177"/>
    </location>
</feature>
<sequence>MARDKEPTQKQKPAKAAAGGAAVKAEAKKGRKAQQGSCDSLRDPLDRELALLGLRVKQITADGNCFFRALSDQLEGDEHQHSTLRARVVGLMQEREPDFAPFVEDDQSFAGYIARMKKEGTWAGHMELQAASMLLQANIAVYQAGQPRWSITNFPPGSRLLHLSYHDGEHYNSVRRAGDYSPGPPEPISDLAPVAHAGQLQTSWSAADEDRVAAGTGCDNPALIQQQLAAAGGDVDAAIEAVIEILAAEGEPSSTAGDGDVAAAAAAGATPAQSIGDVLGVEQQAPAAGNSSQPVGQQTASSSSAGAPATGEAHSETAVGQQDSEAVAAAAAAAVAPGSTNSAPGQSADTAADDDIGTSGSAATLNATPQQAAAAAAAANGVHSKGVKLKSSKLKQAKPGAAAAADKRPSRNKPCPCGSGRKHKNCCELKGASGAAPGSKQQEAAVGLPVQLATLHI</sequence>
<dbReference type="Proteomes" id="UP000256970">
    <property type="component" value="Unassembled WGS sequence"/>
</dbReference>
<protein>
    <recommendedName>
        <fullName evidence="3">OTU domain-containing protein</fullName>
    </recommendedName>
</protein>
<feature type="compositionally biased region" description="Polar residues" evidence="2">
    <location>
        <begin position="289"/>
        <end position="298"/>
    </location>
</feature>
<dbReference type="STRING" id="3088.A0A383WLJ0"/>
<dbReference type="InterPro" id="IPR004027">
    <property type="entry name" value="SEC_C_motif"/>
</dbReference>
<feature type="region of interest" description="Disordered" evidence="2">
    <location>
        <begin position="1"/>
        <end position="41"/>
    </location>
</feature>
<dbReference type="EMBL" id="FNXT01001299">
    <property type="protein sequence ID" value="SZX77994.1"/>
    <property type="molecule type" value="Genomic_DNA"/>
</dbReference>
<dbReference type="InterPro" id="IPR038765">
    <property type="entry name" value="Papain-like_cys_pep_sf"/>
</dbReference>
<dbReference type="InterPro" id="IPR050704">
    <property type="entry name" value="Peptidase_C85-like"/>
</dbReference>
<dbReference type="CDD" id="cd22771">
    <property type="entry name" value="OTU_plant_OTU7-like"/>
    <property type="match status" value="1"/>
</dbReference>
<feature type="region of interest" description="Disordered" evidence="2">
    <location>
        <begin position="284"/>
        <end position="325"/>
    </location>
</feature>
<feature type="compositionally biased region" description="Low complexity" evidence="2">
    <location>
        <begin position="10"/>
        <end position="24"/>
    </location>
</feature>
<dbReference type="PROSITE" id="PS50802">
    <property type="entry name" value="OTU"/>
    <property type="match status" value="1"/>
</dbReference>
<dbReference type="Pfam" id="PF02810">
    <property type="entry name" value="SEC-C"/>
    <property type="match status" value="1"/>
</dbReference>
<feature type="region of interest" description="Disordered" evidence="2">
    <location>
        <begin position="386"/>
        <end position="421"/>
    </location>
</feature>
<evidence type="ECO:0000313" key="5">
    <source>
        <dbReference type="Proteomes" id="UP000256970"/>
    </source>
</evidence>
<dbReference type="PANTHER" id="PTHR12419:SF7">
    <property type="entry name" value="OTU DOMAIN-CONTAINING PROTEIN 3"/>
    <property type="match status" value="1"/>
</dbReference>
<evidence type="ECO:0000313" key="4">
    <source>
        <dbReference type="EMBL" id="SZX77994.1"/>
    </source>
</evidence>
<dbReference type="InterPro" id="IPR003323">
    <property type="entry name" value="OTU_dom"/>
</dbReference>
<dbReference type="SUPFAM" id="SSF54001">
    <property type="entry name" value="Cysteine proteinases"/>
    <property type="match status" value="1"/>
</dbReference>
<feature type="compositionally biased region" description="Basic residues" evidence="2">
    <location>
        <begin position="386"/>
        <end position="396"/>
    </location>
</feature>
<dbReference type="Pfam" id="PF02338">
    <property type="entry name" value="OTU"/>
    <property type="match status" value="1"/>
</dbReference>
<evidence type="ECO:0000256" key="2">
    <source>
        <dbReference type="SAM" id="MobiDB-lite"/>
    </source>
</evidence>